<evidence type="ECO:0000313" key="2">
    <source>
        <dbReference type="Proteomes" id="UP000182761"/>
    </source>
</evidence>
<gene>
    <name evidence="1" type="ORF">Ga0061079_102200</name>
</gene>
<keyword evidence="2" id="KW-1185">Reference proteome</keyword>
<dbReference type="EMBL" id="FCOR01000002">
    <property type="protein sequence ID" value="CVK15649.1"/>
    <property type="molecule type" value="Genomic_DNA"/>
</dbReference>
<dbReference type="Pfam" id="PF26622">
    <property type="entry name" value="DUF8199"/>
    <property type="match status" value="1"/>
</dbReference>
<dbReference type="NCBIfam" id="NF047658">
    <property type="entry name" value="HYC_CC_PP"/>
    <property type="match status" value="1"/>
</dbReference>
<protein>
    <submittedName>
        <fullName evidence="1">Uncharacterized protein</fullName>
    </submittedName>
</protein>
<name>A0A0X8XY30_9FLAO</name>
<accession>A0A0X8XY30</accession>
<dbReference type="InterPro" id="IPR058512">
    <property type="entry name" value="DUF8199"/>
</dbReference>
<dbReference type="RefSeq" id="WP_055424875.1">
    <property type="nucleotide sequence ID" value="NZ_FCOR01000002.1"/>
</dbReference>
<dbReference type="InterPro" id="IPR058060">
    <property type="entry name" value="HYC_CC_PP"/>
</dbReference>
<dbReference type="AlphaFoldDB" id="A0A0X8XY30"/>
<evidence type="ECO:0000313" key="1">
    <source>
        <dbReference type="EMBL" id="CVK15649.1"/>
    </source>
</evidence>
<proteinExistence type="predicted"/>
<dbReference type="STRING" id="1586267.GCA_001418685_00479"/>
<dbReference type="Proteomes" id="UP000182761">
    <property type="component" value="Unassembled WGS sequence"/>
</dbReference>
<reference evidence="1 2" key="1">
    <citation type="submission" date="2016-01" db="EMBL/GenBank/DDBJ databases">
        <authorList>
            <person name="McClelland M."/>
            <person name="Jain A."/>
            <person name="Saraogi P."/>
            <person name="Mendelson R."/>
            <person name="Westerman R."/>
            <person name="SanMiguel P."/>
            <person name="Csonka L."/>
        </authorList>
    </citation>
    <scope>NUCLEOTIDE SEQUENCE [LARGE SCALE GENOMIC DNA]</scope>
    <source>
        <strain evidence="1 2">R-53146</strain>
    </source>
</reference>
<sequence length="135" mass="16059">MKLIQSIILICLVLFANLNIFIYQNWCHGENIGYTINFKKFSNELKHSKKKDNPTFKRDLCCKDILIKSNENTFFSFETNFQHFIFNFIGILPNLNWNLFNWASCQKEGVAQLYCNPPPPISQLYKLYCRYTYYG</sequence>
<organism evidence="1 2">
    <name type="scientific">Apibacter mensalis</name>
    <dbReference type="NCBI Taxonomy" id="1586267"/>
    <lineage>
        <taxon>Bacteria</taxon>
        <taxon>Pseudomonadati</taxon>
        <taxon>Bacteroidota</taxon>
        <taxon>Flavobacteriia</taxon>
        <taxon>Flavobacteriales</taxon>
        <taxon>Weeksellaceae</taxon>
        <taxon>Apibacter</taxon>
    </lineage>
</organism>
<dbReference type="OrthoDB" id="1452103at2"/>